<keyword evidence="2" id="KW-1185">Reference proteome</keyword>
<protein>
    <submittedName>
        <fullName evidence="1">Uncharacterized protein</fullName>
    </submittedName>
</protein>
<dbReference type="EMBL" id="JACVVK020000010">
    <property type="protein sequence ID" value="KAK7505558.1"/>
    <property type="molecule type" value="Genomic_DNA"/>
</dbReference>
<sequence>MGTCGMVRFVRALDPSSGSPDCRHWPIVWVVCLAVERIRVAKAGINDWLVFGHAPPPPFTHPLYCWFMVRT</sequence>
<evidence type="ECO:0000313" key="1">
    <source>
        <dbReference type="EMBL" id="KAK7505558.1"/>
    </source>
</evidence>
<proteinExistence type="predicted"/>
<dbReference type="Proteomes" id="UP001519460">
    <property type="component" value="Unassembled WGS sequence"/>
</dbReference>
<accession>A0ABD0M2E6</accession>
<reference evidence="1 2" key="1">
    <citation type="journal article" date="2023" name="Sci. Data">
        <title>Genome assembly of the Korean intertidal mud-creeper Batillaria attramentaria.</title>
        <authorList>
            <person name="Patra A.K."/>
            <person name="Ho P.T."/>
            <person name="Jun S."/>
            <person name="Lee S.J."/>
            <person name="Kim Y."/>
            <person name="Won Y.J."/>
        </authorList>
    </citation>
    <scope>NUCLEOTIDE SEQUENCE [LARGE SCALE GENOMIC DNA]</scope>
    <source>
        <strain evidence="1">Wonlab-2016</strain>
    </source>
</reference>
<evidence type="ECO:0000313" key="2">
    <source>
        <dbReference type="Proteomes" id="UP001519460"/>
    </source>
</evidence>
<name>A0ABD0M2E6_9CAEN</name>
<gene>
    <name evidence="1" type="ORF">BaRGS_00003303</name>
</gene>
<organism evidence="1 2">
    <name type="scientific">Batillaria attramentaria</name>
    <dbReference type="NCBI Taxonomy" id="370345"/>
    <lineage>
        <taxon>Eukaryota</taxon>
        <taxon>Metazoa</taxon>
        <taxon>Spiralia</taxon>
        <taxon>Lophotrochozoa</taxon>
        <taxon>Mollusca</taxon>
        <taxon>Gastropoda</taxon>
        <taxon>Caenogastropoda</taxon>
        <taxon>Sorbeoconcha</taxon>
        <taxon>Cerithioidea</taxon>
        <taxon>Batillariidae</taxon>
        <taxon>Batillaria</taxon>
    </lineage>
</organism>
<comment type="caution">
    <text evidence="1">The sequence shown here is derived from an EMBL/GenBank/DDBJ whole genome shotgun (WGS) entry which is preliminary data.</text>
</comment>
<dbReference type="AlphaFoldDB" id="A0ABD0M2E6"/>